<reference evidence="2 3" key="1">
    <citation type="submission" date="2024-01" db="EMBL/GenBank/DDBJ databases">
        <title>Genome assemblies of Stephania.</title>
        <authorList>
            <person name="Yang L."/>
        </authorList>
    </citation>
    <scope>NUCLEOTIDE SEQUENCE [LARGE SCALE GENOMIC DNA]</scope>
    <source>
        <strain evidence="2">QJT</strain>
        <tissue evidence="2">Leaf</tissue>
    </source>
</reference>
<dbReference type="AlphaFoldDB" id="A0AAP0E2L9"/>
<comment type="caution">
    <text evidence="2">The sequence shown here is derived from an EMBL/GenBank/DDBJ whole genome shotgun (WGS) entry which is preliminary data.</text>
</comment>
<sequence length="49" mass="5222">MSLSTDSNLDDLNSAPALRTFDTARLSADPRVHSVSTLSESSSARKSLL</sequence>
<evidence type="ECO:0000256" key="1">
    <source>
        <dbReference type="SAM" id="MobiDB-lite"/>
    </source>
</evidence>
<evidence type="ECO:0000313" key="3">
    <source>
        <dbReference type="Proteomes" id="UP001417504"/>
    </source>
</evidence>
<keyword evidence="3" id="KW-1185">Reference proteome</keyword>
<accession>A0AAP0E2L9</accession>
<organism evidence="2 3">
    <name type="scientific">Stephania japonica</name>
    <dbReference type="NCBI Taxonomy" id="461633"/>
    <lineage>
        <taxon>Eukaryota</taxon>
        <taxon>Viridiplantae</taxon>
        <taxon>Streptophyta</taxon>
        <taxon>Embryophyta</taxon>
        <taxon>Tracheophyta</taxon>
        <taxon>Spermatophyta</taxon>
        <taxon>Magnoliopsida</taxon>
        <taxon>Ranunculales</taxon>
        <taxon>Menispermaceae</taxon>
        <taxon>Menispermoideae</taxon>
        <taxon>Cissampelideae</taxon>
        <taxon>Stephania</taxon>
    </lineage>
</organism>
<dbReference type="EMBL" id="JBBNAE010000011">
    <property type="protein sequence ID" value="KAK9085496.1"/>
    <property type="molecule type" value="Genomic_DNA"/>
</dbReference>
<gene>
    <name evidence="2" type="ORF">Sjap_025907</name>
</gene>
<evidence type="ECO:0000313" key="2">
    <source>
        <dbReference type="EMBL" id="KAK9085496.1"/>
    </source>
</evidence>
<proteinExistence type="predicted"/>
<protein>
    <submittedName>
        <fullName evidence="2">Uncharacterized protein</fullName>
    </submittedName>
</protein>
<dbReference type="Proteomes" id="UP001417504">
    <property type="component" value="Unassembled WGS sequence"/>
</dbReference>
<name>A0AAP0E2L9_9MAGN</name>
<feature type="region of interest" description="Disordered" evidence="1">
    <location>
        <begin position="30"/>
        <end position="49"/>
    </location>
</feature>